<feature type="transmembrane region" description="Helical" evidence="5">
    <location>
        <begin position="126"/>
        <end position="149"/>
    </location>
</feature>
<keyword evidence="3 5" id="KW-1133">Transmembrane helix</keyword>
<name>A0A7T4MVD3_9MICC</name>
<feature type="transmembrane region" description="Helical" evidence="5">
    <location>
        <begin position="247"/>
        <end position="265"/>
    </location>
</feature>
<evidence type="ECO:0000256" key="3">
    <source>
        <dbReference type="ARBA" id="ARBA00022989"/>
    </source>
</evidence>
<organism evidence="6 7">
    <name type="scientific">Rothia kristinae</name>
    <dbReference type="NCBI Taxonomy" id="37923"/>
    <lineage>
        <taxon>Bacteria</taxon>
        <taxon>Bacillati</taxon>
        <taxon>Actinomycetota</taxon>
        <taxon>Actinomycetes</taxon>
        <taxon>Micrococcales</taxon>
        <taxon>Micrococcaceae</taxon>
        <taxon>Rothia</taxon>
    </lineage>
</organism>
<accession>A0A7T4MVD3</accession>
<evidence type="ECO:0000256" key="5">
    <source>
        <dbReference type="SAM" id="Phobius"/>
    </source>
</evidence>
<evidence type="ECO:0000256" key="2">
    <source>
        <dbReference type="ARBA" id="ARBA00022692"/>
    </source>
</evidence>
<evidence type="ECO:0000313" key="7">
    <source>
        <dbReference type="Proteomes" id="UP000595221"/>
    </source>
</evidence>
<protein>
    <submittedName>
        <fullName evidence="6">ABC transporter permease</fullName>
    </submittedName>
</protein>
<dbReference type="Pfam" id="PF02361">
    <property type="entry name" value="CbiQ"/>
    <property type="match status" value="1"/>
</dbReference>
<dbReference type="EMBL" id="CP066078">
    <property type="protein sequence ID" value="QQC60322.1"/>
    <property type="molecule type" value="Genomic_DNA"/>
</dbReference>
<reference evidence="6 7" key="1">
    <citation type="submission" date="2020-12" db="EMBL/GenBank/DDBJ databases">
        <title>FDA dAtabase for Regulatory Grade micrObial Sequences (FDA-ARGOS): Supporting development and validation of Infectious Disease Dx tests.</title>
        <authorList>
            <person name="Sproer C."/>
            <person name="Gronow S."/>
            <person name="Severitt S."/>
            <person name="Schroder I."/>
            <person name="Tallon L."/>
            <person name="Sadzewicz L."/>
            <person name="Zhao X."/>
            <person name="Boylan J."/>
            <person name="Ott S."/>
            <person name="Bowen H."/>
            <person name="Vavikolanu K."/>
            <person name="Mehta A."/>
            <person name="Aluvathingal J."/>
            <person name="Nadendla S."/>
            <person name="Lowell S."/>
            <person name="Myers T."/>
            <person name="Yan Y."/>
            <person name="Sichtig H."/>
        </authorList>
    </citation>
    <scope>NUCLEOTIDE SEQUENCE [LARGE SCALE GENOMIC DNA]</scope>
    <source>
        <strain evidence="6 7">FDAARGOS_1001</strain>
    </source>
</reference>
<comment type="subcellular location">
    <subcellularLocation>
        <location evidence="1">Membrane</location>
        <topology evidence="1">Multi-pass membrane protein</topology>
    </subcellularLocation>
</comment>
<dbReference type="AlphaFoldDB" id="A0A7T4MVD3"/>
<evidence type="ECO:0000256" key="4">
    <source>
        <dbReference type="ARBA" id="ARBA00023136"/>
    </source>
</evidence>
<gene>
    <name evidence="6" type="ORF">I6H58_05270</name>
</gene>
<dbReference type="CDD" id="cd16914">
    <property type="entry name" value="EcfT"/>
    <property type="match status" value="1"/>
</dbReference>
<dbReference type="GO" id="GO:0005886">
    <property type="term" value="C:plasma membrane"/>
    <property type="evidence" value="ECO:0007669"/>
    <property type="project" value="UniProtKB-ARBA"/>
</dbReference>
<evidence type="ECO:0000256" key="1">
    <source>
        <dbReference type="ARBA" id="ARBA00004141"/>
    </source>
</evidence>
<keyword evidence="4 5" id="KW-0472">Membrane</keyword>
<feature type="transmembrane region" description="Helical" evidence="5">
    <location>
        <begin position="48"/>
        <end position="66"/>
    </location>
</feature>
<feature type="transmembrane region" description="Helical" evidence="5">
    <location>
        <begin position="73"/>
        <end position="91"/>
    </location>
</feature>
<proteinExistence type="predicted"/>
<dbReference type="RefSeq" id="WP_198491073.1">
    <property type="nucleotide sequence ID" value="NZ_CP066078.1"/>
</dbReference>
<dbReference type="InterPro" id="IPR003339">
    <property type="entry name" value="ABC/ECF_trnsptr_transmembrane"/>
</dbReference>
<dbReference type="Proteomes" id="UP000595221">
    <property type="component" value="Chromosome"/>
</dbReference>
<keyword evidence="2 5" id="KW-0812">Transmembrane</keyword>
<sequence length="266" mass="27556">MSAVQAAEPGGAPILEVEEAFPGPHPFTVLAAAAAACLIVTAAVGRPLFPVLLGALILGCAVIAARRSRLRRYLLACAAVLVPLWISQLLIHGLTGPADAAALASWGPFRLTGVGLEQAAHYGLRMVPLVALGVLCGVVLDADAVTAAVDESRLPRGLGYVLTATLALGPVLTARNRRIAEAHAVRGGARPGPLRTLGAALARAVPLVAGSVQEAEERSVHLQSRGFPGQGRLQRYRAVRDSRTQQMLRVLLLVAAVLGAGALLWS</sequence>
<evidence type="ECO:0000313" key="6">
    <source>
        <dbReference type="EMBL" id="QQC60322.1"/>
    </source>
</evidence>